<sequence length="145" mass="16195">MQNVLISACLLGVDCKYNGSNNKLDEETINLLKEKYNLIPVCPEIMGGMPTPRNPVEISDGKVFDYDGEEFTKEFEKGSEEVVKLAKLYDATIAILKENSPSCGTNYIYDGTFNHQKIKGMGIAAHKLSKENIKLFSEENVKILL</sequence>
<gene>
    <name evidence="1" type="ORF">B9N49_07270</name>
</gene>
<evidence type="ECO:0000313" key="2">
    <source>
        <dbReference type="Proteomes" id="UP000215413"/>
    </source>
</evidence>
<dbReference type="PANTHER" id="PTHR30087:SF1">
    <property type="entry name" value="HYPOTHETICAL CYTOSOLIC PROTEIN"/>
    <property type="match status" value="1"/>
</dbReference>
<dbReference type="RefSeq" id="WP_094206146.1">
    <property type="nucleotide sequence ID" value="NZ_CP170999.1"/>
</dbReference>
<organism evidence="1 2">
    <name type="scientific">Finegoldia magna</name>
    <name type="common">Peptostreptococcus magnus</name>
    <dbReference type="NCBI Taxonomy" id="1260"/>
    <lineage>
        <taxon>Bacteria</taxon>
        <taxon>Bacillati</taxon>
        <taxon>Bacillota</taxon>
        <taxon>Tissierellia</taxon>
        <taxon>Tissierellales</taxon>
        <taxon>Peptoniphilaceae</taxon>
        <taxon>Finegoldia</taxon>
    </lineage>
</organism>
<dbReference type="Proteomes" id="UP000215413">
    <property type="component" value="Unassembled WGS sequence"/>
</dbReference>
<protein>
    <submittedName>
        <fullName evidence="1">Uncharacterized protein</fullName>
    </submittedName>
</protein>
<dbReference type="PANTHER" id="PTHR30087">
    <property type="entry name" value="INNER MEMBRANE PROTEIN"/>
    <property type="match status" value="1"/>
</dbReference>
<dbReference type="Pfam" id="PF04463">
    <property type="entry name" value="2-thiour_desulf"/>
    <property type="match status" value="1"/>
</dbReference>
<dbReference type="InterPro" id="IPR007553">
    <property type="entry name" value="2-thiour_desulf"/>
</dbReference>
<comment type="caution">
    <text evidence="1">The sequence shown here is derived from an EMBL/GenBank/DDBJ whole genome shotgun (WGS) entry which is preliminary data.</text>
</comment>
<accession>A0A233V609</accession>
<proteinExistence type="predicted"/>
<evidence type="ECO:0000313" key="1">
    <source>
        <dbReference type="EMBL" id="OXZ26799.1"/>
    </source>
</evidence>
<name>A0A233V609_FINMA</name>
<dbReference type="AlphaFoldDB" id="A0A233V609"/>
<dbReference type="EMBL" id="NDYC01000032">
    <property type="protein sequence ID" value="OXZ26799.1"/>
    <property type="molecule type" value="Genomic_DNA"/>
</dbReference>
<reference evidence="2" key="1">
    <citation type="submission" date="2017-04" db="EMBL/GenBank/DDBJ databases">
        <title>Finegoldia magna isolated from orthopedic joint implant-associated infections.</title>
        <authorList>
            <person name="Bjorklund S."/>
            <person name="Bruggemann H."/>
            <person name="Jensen A."/>
            <person name="Hellmark B."/>
            <person name="Soderquist B."/>
        </authorList>
    </citation>
    <scope>NUCLEOTIDE SEQUENCE [LARGE SCALE GENOMIC DNA]</scope>
    <source>
        <strain evidence="2">CCUG 54800</strain>
    </source>
</reference>